<keyword evidence="2 10" id="KW-1003">Cell membrane</keyword>
<gene>
    <name evidence="10 12" type="primary">crcB</name>
    <name evidence="10" type="synonym">fluC</name>
    <name evidence="12" type="ORF">O4U47_15030</name>
</gene>
<evidence type="ECO:0000256" key="7">
    <source>
        <dbReference type="ARBA" id="ARBA00035120"/>
    </source>
</evidence>
<keyword evidence="3 10" id="KW-0812">Transmembrane</keyword>
<evidence type="ECO:0000256" key="4">
    <source>
        <dbReference type="ARBA" id="ARBA00022989"/>
    </source>
</evidence>
<feature type="transmembrane region" description="Helical" evidence="10">
    <location>
        <begin position="70"/>
        <end position="92"/>
    </location>
</feature>
<protein>
    <recommendedName>
        <fullName evidence="10">Fluoride-specific ion channel FluC</fullName>
    </recommendedName>
</protein>
<keyword evidence="4 10" id="KW-1133">Transmembrane helix</keyword>
<sequence>MSTEPGRTGATAADAAPPVDPDVDLRSPSQVRELARRPWAVIGAIAAGGAIGATARHAADVLLPHAPGELPLSTLLVNVSGALLIGVLMAVLEARPGPRLMRPFLGTGVLGGYTTFSTHVVDVQHLLEAGSPGWALLYLGGTLFGALAAVAVGVAAAEAVVRKETR</sequence>
<comment type="similarity">
    <text evidence="7 10">Belongs to the fluoride channel Fluc/FEX (TC 1.A.43) family.</text>
</comment>
<keyword evidence="10" id="KW-0915">Sodium</keyword>
<comment type="subcellular location">
    <subcellularLocation>
        <location evidence="1 10">Cell membrane</location>
        <topology evidence="1 10">Multi-pass membrane protein</topology>
    </subcellularLocation>
</comment>
<evidence type="ECO:0000256" key="1">
    <source>
        <dbReference type="ARBA" id="ARBA00004651"/>
    </source>
</evidence>
<keyword evidence="6 10" id="KW-0407">Ion channel</keyword>
<evidence type="ECO:0000313" key="12">
    <source>
        <dbReference type="EMBL" id="MDA2805828.1"/>
    </source>
</evidence>
<feature type="transmembrane region" description="Helical" evidence="10">
    <location>
        <begin position="39"/>
        <end position="58"/>
    </location>
</feature>
<organism evidence="12 13">
    <name type="scientific">Nocardiopsis suaedae</name>
    <dbReference type="NCBI Taxonomy" id="3018444"/>
    <lineage>
        <taxon>Bacteria</taxon>
        <taxon>Bacillati</taxon>
        <taxon>Actinomycetota</taxon>
        <taxon>Actinomycetes</taxon>
        <taxon>Streptosporangiales</taxon>
        <taxon>Nocardiopsidaceae</taxon>
        <taxon>Nocardiopsis</taxon>
    </lineage>
</organism>
<dbReference type="HAMAP" id="MF_00454">
    <property type="entry name" value="FluC"/>
    <property type="match status" value="1"/>
</dbReference>
<comment type="function">
    <text evidence="9 10">Fluoride-specific ion channel. Important for reducing fluoride concentration in the cell, thus reducing its toxicity.</text>
</comment>
<dbReference type="InterPro" id="IPR003691">
    <property type="entry name" value="FluC"/>
</dbReference>
<evidence type="ECO:0000256" key="5">
    <source>
        <dbReference type="ARBA" id="ARBA00023136"/>
    </source>
</evidence>
<feature type="binding site" evidence="10">
    <location>
        <position position="111"/>
    </location>
    <ligand>
        <name>Na(+)</name>
        <dbReference type="ChEBI" id="CHEBI:29101"/>
        <note>structural</note>
    </ligand>
</feature>
<name>A0ABT4TMA4_9ACTN</name>
<feature type="transmembrane region" description="Helical" evidence="10">
    <location>
        <begin position="104"/>
        <end position="121"/>
    </location>
</feature>
<keyword evidence="10" id="KW-0813">Transport</keyword>
<feature type="transmembrane region" description="Helical" evidence="10">
    <location>
        <begin position="133"/>
        <end position="161"/>
    </location>
</feature>
<keyword evidence="10" id="KW-0406">Ion transport</keyword>
<evidence type="ECO:0000256" key="2">
    <source>
        <dbReference type="ARBA" id="ARBA00022475"/>
    </source>
</evidence>
<comment type="activity regulation">
    <text evidence="10">Na(+) is not transported, but it plays an essential structural role and its presence is essential for fluoride channel function.</text>
</comment>
<keyword evidence="10" id="KW-0479">Metal-binding</keyword>
<dbReference type="EMBL" id="JAQFWP010000025">
    <property type="protein sequence ID" value="MDA2805828.1"/>
    <property type="molecule type" value="Genomic_DNA"/>
</dbReference>
<evidence type="ECO:0000256" key="3">
    <source>
        <dbReference type="ARBA" id="ARBA00022692"/>
    </source>
</evidence>
<dbReference type="Pfam" id="PF02537">
    <property type="entry name" value="CRCB"/>
    <property type="match status" value="1"/>
</dbReference>
<evidence type="ECO:0000313" key="13">
    <source>
        <dbReference type="Proteomes" id="UP001165685"/>
    </source>
</evidence>
<dbReference type="PANTHER" id="PTHR28259:SF1">
    <property type="entry name" value="FLUORIDE EXPORT PROTEIN 1-RELATED"/>
    <property type="match status" value="1"/>
</dbReference>
<reference evidence="12" key="1">
    <citation type="submission" date="2023-01" db="EMBL/GenBank/DDBJ databases">
        <title>Draft genome sequence of Nocardiopsis sp. LSu2-4 isolated from halophytes.</title>
        <authorList>
            <person name="Duangmal K."/>
            <person name="Chantavorakit T."/>
        </authorList>
    </citation>
    <scope>NUCLEOTIDE SEQUENCE</scope>
    <source>
        <strain evidence="12">LSu2-4</strain>
    </source>
</reference>
<accession>A0ABT4TMA4</accession>
<evidence type="ECO:0000256" key="6">
    <source>
        <dbReference type="ARBA" id="ARBA00023303"/>
    </source>
</evidence>
<evidence type="ECO:0000256" key="10">
    <source>
        <dbReference type="HAMAP-Rule" id="MF_00454"/>
    </source>
</evidence>
<feature type="binding site" evidence="10">
    <location>
        <position position="114"/>
    </location>
    <ligand>
        <name>Na(+)</name>
        <dbReference type="ChEBI" id="CHEBI:29101"/>
        <note>structural</note>
    </ligand>
</feature>
<evidence type="ECO:0000256" key="11">
    <source>
        <dbReference type="SAM" id="MobiDB-lite"/>
    </source>
</evidence>
<evidence type="ECO:0000256" key="9">
    <source>
        <dbReference type="ARBA" id="ARBA00049940"/>
    </source>
</evidence>
<comment type="caution">
    <text evidence="12">The sequence shown here is derived from an EMBL/GenBank/DDBJ whole genome shotgun (WGS) entry which is preliminary data.</text>
</comment>
<evidence type="ECO:0000256" key="8">
    <source>
        <dbReference type="ARBA" id="ARBA00035585"/>
    </source>
</evidence>
<dbReference type="Proteomes" id="UP001165685">
    <property type="component" value="Unassembled WGS sequence"/>
</dbReference>
<proteinExistence type="inferred from homology"/>
<comment type="catalytic activity">
    <reaction evidence="8">
        <text>fluoride(in) = fluoride(out)</text>
        <dbReference type="Rhea" id="RHEA:76159"/>
        <dbReference type="ChEBI" id="CHEBI:17051"/>
    </reaction>
    <physiologicalReaction direction="left-to-right" evidence="8">
        <dbReference type="Rhea" id="RHEA:76160"/>
    </physiologicalReaction>
</comment>
<dbReference type="PANTHER" id="PTHR28259">
    <property type="entry name" value="FLUORIDE EXPORT PROTEIN 1-RELATED"/>
    <property type="match status" value="1"/>
</dbReference>
<keyword evidence="5 10" id="KW-0472">Membrane</keyword>
<dbReference type="NCBIfam" id="TIGR00494">
    <property type="entry name" value="crcB"/>
    <property type="match status" value="1"/>
</dbReference>
<keyword evidence="13" id="KW-1185">Reference proteome</keyword>
<feature type="region of interest" description="Disordered" evidence="11">
    <location>
        <begin position="1"/>
        <end position="25"/>
    </location>
</feature>
<dbReference type="RefSeq" id="WP_270678475.1">
    <property type="nucleotide sequence ID" value="NZ_JAQFWP010000025.1"/>
</dbReference>